<feature type="compositionally biased region" description="Basic and acidic residues" evidence="1">
    <location>
        <begin position="164"/>
        <end position="175"/>
    </location>
</feature>
<dbReference type="AlphaFoldDB" id="A0AB34JN85"/>
<evidence type="ECO:0000256" key="1">
    <source>
        <dbReference type="SAM" id="MobiDB-lite"/>
    </source>
</evidence>
<dbReference type="Proteomes" id="UP001515480">
    <property type="component" value="Unassembled WGS sequence"/>
</dbReference>
<reference evidence="2 3" key="1">
    <citation type="journal article" date="2024" name="Science">
        <title>Giant polyketide synthase enzymes in the biosynthesis of giant marine polyether toxins.</title>
        <authorList>
            <person name="Fallon T.R."/>
            <person name="Shende V.V."/>
            <person name="Wierzbicki I.H."/>
            <person name="Pendleton A.L."/>
            <person name="Watervoot N.F."/>
            <person name="Auber R.P."/>
            <person name="Gonzalez D.J."/>
            <person name="Wisecaver J.H."/>
            <person name="Moore B.S."/>
        </authorList>
    </citation>
    <scope>NUCLEOTIDE SEQUENCE [LARGE SCALE GENOMIC DNA]</scope>
    <source>
        <strain evidence="2 3">12B1</strain>
    </source>
</reference>
<evidence type="ECO:0000313" key="3">
    <source>
        <dbReference type="Proteomes" id="UP001515480"/>
    </source>
</evidence>
<gene>
    <name evidence="2" type="ORF">AB1Y20_017943</name>
</gene>
<dbReference type="EMBL" id="JBGBPQ010000006">
    <property type="protein sequence ID" value="KAL1522980.1"/>
    <property type="molecule type" value="Genomic_DNA"/>
</dbReference>
<sequence>MDGARGALADTVRLLASGEPATVVVAASPQSRGGPLFTLRRGDEVVIDESADFTAILQELSVCAVPWAQFTSGSWWGLPPVDAPLFRQPMTWAADTDALGISAVFGLPPVSSNVDALLFLMGCCEPPAGFVSGTWLPLWRSMKCSASFRSRRVARHWTAGSSKQRRDNVHAESRAGSRRRSVGEGTAAACGQGVNGLAST</sequence>
<accession>A0AB34JN85</accession>
<comment type="caution">
    <text evidence="2">The sequence shown here is derived from an EMBL/GenBank/DDBJ whole genome shotgun (WGS) entry which is preliminary data.</text>
</comment>
<name>A0AB34JN85_PRYPA</name>
<keyword evidence="3" id="KW-1185">Reference proteome</keyword>
<evidence type="ECO:0000313" key="2">
    <source>
        <dbReference type="EMBL" id="KAL1522980.1"/>
    </source>
</evidence>
<organism evidence="2 3">
    <name type="scientific">Prymnesium parvum</name>
    <name type="common">Toxic golden alga</name>
    <dbReference type="NCBI Taxonomy" id="97485"/>
    <lineage>
        <taxon>Eukaryota</taxon>
        <taxon>Haptista</taxon>
        <taxon>Haptophyta</taxon>
        <taxon>Prymnesiophyceae</taxon>
        <taxon>Prymnesiales</taxon>
        <taxon>Prymnesiaceae</taxon>
        <taxon>Prymnesium</taxon>
    </lineage>
</organism>
<proteinExistence type="predicted"/>
<feature type="region of interest" description="Disordered" evidence="1">
    <location>
        <begin position="159"/>
        <end position="187"/>
    </location>
</feature>
<protein>
    <submittedName>
        <fullName evidence="2">Uncharacterized protein</fullName>
    </submittedName>
</protein>